<dbReference type="PROSITE" id="PS51687">
    <property type="entry name" value="SAM_MT_RNA_M5U"/>
    <property type="match status" value="1"/>
</dbReference>
<reference evidence="6 7" key="1">
    <citation type="submission" date="2010-12" db="EMBL/GenBank/DDBJ databases">
        <title>The Genome Sequence of Coprobacillus sp. strain 29_1.</title>
        <authorList>
            <consortium name="The Broad Institute Genome Sequencing Platform"/>
            <person name="Earl A."/>
            <person name="Ward D."/>
            <person name="Feldgarden M."/>
            <person name="Gevers D."/>
            <person name="Daigneault M."/>
            <person name="Sibley C.D."/>
            <person name="White A."/>
            <person name="Strauss J."/>
            <person name="Allen-Vercoe E."/>
            <person name="Young S.K."/>
            <person name="Zeng Q."/>
            <person name="Gargeya S."/>
            <person name="Fitzgerald M."/>
            <person name="Haas B."/>
            <person name="Abouelleil A."/>
            <person name="Alvarado L."/>
            <person name="Arachchi H.M."/>
            <person name="Berlin A."/>
            <person name="Brown A."/>
            <person name="Chapman S.B."/>
            <person name="Chen Z."/>
            <person name="Dunbar C."/>
            <person name="Freedman E."/>
            <person name="Gearin G."/>
            <person name="Gellesch M."/>
            <person name="Goldberg J."/>
            <person name="Griggs A."/>
            <person name="Gujja S."/>
            <person name="Heilman E."/>
            <person name="Heiman D."/>
            <person name="Howarth C."/>
            <person name="Larson L."/>
            <person name="Lui A."/>
            <person name="MacDonald P.J.P."/>
            <person name="Mehta T."/>
            <person name="Montmayeur A."/>
            <person name="Murphy C."/>
            <person name="Neiman D."/>
            <person name="Pearson M."/>
            <person name="Priest M."/>
            <person name="Roberts A."/>
            <person name="Saif S."/>
            <person name="Shea T."/>
            <person name="Shenoy N."/>
            <person name="Sisk P."/>
            <person name="Stolte C."/>
            <person name="Sykes S."/>
            <person name="White J."/>
            <person name="Yandava C."/>
            <person name="Nusbaum C."/>
            <person name="Birren B."/>
        </authorList>
    </citation>
    <scope>NUCLEOTIDE SEQUENCE [LARGE SCALE GENOMIC DNA]</scope>
    <source>
        <strain evidence="6 7">29_1</strain>
    </source>
</reference>
<dbReference type="Proteomes" id="UP000003157">
    <property type="component" value="Unassembled WGS sequence"/>
</dbReference>
<comment type="caution">
    <text evidence="6">The sequence shown here is derived from an EMBL/GenBank/DDBJ whole genome shotgun (WGS) entry which is preliminary data.</text>
</comment>
<protein>
    <recommendedName>
        <fullName evidence="5">TRAM domain-containing protein</fullName>
    </recommendedName>
</protein>
<dbReference type="Gene3D" id="2.40.50.1070">
    <property type="match status" value="1"/>
</dbReference>
<dbReference type="Pfam" id="PF13847">
    <property type="entry name" value="Methyltransf_31"/>
    <property type="match status" value="1"/>
</dbReference>
<evidence type="ECO:0000256" key="3">
    <source>
        <dbReference type="ARBA" id="ARBA00022691"/>
    </source>
</evidence>
<dbReference type="InterPro" id="IPR002792">
    <property type="entry name" value="TRAM_dom"/>
</dbReference>
<dbReference type="SUPFAM" id="SSF50249">
    <property type="entry name" value="Nucleic acid-binding proteins"/>
    <property type="match status" value="1"/>
</dbReference>
<keyword evidence="7" id="KW-1185">Reference proteome</keyword>
<proteinExistence type="inferred from homology"/>
<dbReference type="OrthoDB" id="9804590at2"/>
<gene>
    <name evidence="6" type="ORF">HMPREF9488_03419</name>
</gene>
<keyword evidence="1 4" id="KW-0489">Methyltransferase</keyword>
<dbReference type="PANTHER" id="PTHR11061">
    <property type="entry name" value="RNA M5U METHYLTRANSFERASE"/>
    <property type="match status" value="1"/>
</dbReference>
<dbReference type="PANTHER" id="PTHR11061:SF30">
    <property type="entry name" value="TRNA (URACIL(54)-C(5))-METHYLTRANSFERASE"/>
    <property type="match status" value="1"/>
</dbReference>
<feature type="domain" description="TRAM" evidence="5">
    <location>
        <begin position="1"/>
        <end position="55"/>
    </location>
</feature>
<dbReference type="GeneID" id="78228648"/>
<evidence type="ECO:0000313" key="6">
    <source>
        <dbReference type="EMBL" id="EFW03355.1"/>
    </source>
</evidence>
<dbReference type="GO" id="GO:0070475">
    <property type="term" value="P:rRNA base methylation"/>
    <property type="evidence" value="ECO:0007669"/>
    <property type="project" value="TreeGrafter"/>
</dbReference>
<dbReference type="AlphaFoldDB" id="E7GF76"/>
<dbReference type="InterPro" id="IPR029063">
    <property type="entry name" value="SAM-dependent_MTases_sf"/>
</dbReference>
<dbReference type="Pfam" id="PF01938">
    <property type="entry name" value="TRAM"/>
    <property type="match status" value="1"/>
</dbReference>
<comment type="caution">
    <text evidence="4">Lacks conserved residue(s) required for the propagation of feature annotation.</text>
</comment>
<dbReference type="SUPFAM" id="SSF53335">
    <property type="entry name" value="S-adenosyl-L-methionine-dependent methyltransferases"/>
    <property type="match status" value="1"/>
</dbReference>
<evidence type="ECO:0000256" key="2">
    <source>
        <dbReference type="ARBA" id="ARBA00022679"/>
    </source>
</evidence>
<dbReference type="Gene3D" id="2.40.50.140">
    <property type="entry name" value="Nucleic acid-binding proteins"/>
    <property type="match status" value="1"/>
</dbReference>
<name>E7GF76_9FIRM</name>
<dbReference type="RefSeq" id="WP_008790501.1">
    <property type="nucleotide sequence ID" value="NZ_AKCB01000001.1"/>
</dbReference>
<dbReference type="InterPro" id="IPR010280">
    <property type="entry name" value="U5_MeTrfase_fam"/>
</dbReference>
<dbReference type="InterPro" id="IPR025714">
    <property type="entry name" value="Methyltranfer_dom"/>
</dbReference>
<keyword evidence="3 4" id="KW-0949">S-adenosyl-L-methionine</keyword>
<evidence type="ECO:0000256" key="4">
    <source>
        <dbReference type="PROSITE-ProRule" id="PRU01024"/>
    </source>
</evidence>
<accession>E7GF76</accession>
<dbReference type="eggNOG" id="COG2265">
    <property type="taxonomic scope" value="Bacteria"/>
</dbReference>
<sequence length="434" mass="49791">MRKEQVEIKKLGINGEGIGYINKKICFVQNALPGEMVEVEIIEDNRKFLKGKVLKTMNVSSDRVESFCKEDHFCQGCSLTALSYKQHLPHKKGILKDALKKYTDFDVESLPIKAVIPAITQTGYKKVVSLPVTYFKGKVAVGIYQRESKYLTFMNNCSMQDPLINQCLVKIENILNEYKVRDYNDKVKKGLRFMKVRNIAGQIQVLFVTGQDGISEEVTKAIGQIEEVKSIYFTINTSRHQDFEQQGYKKIYGQSTLPFQCFEQQYLYSIKSEFPINPEMEMKKLDIMKSFIPENTSVLSLNCGIGLLELSLSQHVVAIDDKNYHIKDAKDNAKFLHKDNVEFICKNIDEATVQQCKKKRFDIAVIRCEELSRAIKQSLVLSKVKDVIYVSDHPSSLAKDLDELSSYYQIESIIPLDTYPYTSKLDTIVKLKRK</sequence>
<dbReference type="STRING" id="100884.GCA_000269565_00752"/>
<dbReference type="GO" id="GO:0070041">
    <property type="term" value="F:rRNA (uridine-C5-)-methyltransferase activity"/>
    <property type="evidence" value="ECO:0007669"/>
    <property type="project" value="TreeGrafter"/>
</dbReference>
<dbReference type="NCBIfam" id="TIGR00479">
    <property type="entry name" value="rumA"/>
    <property type="match status" value="1"/>
</dbReference>
<evidence type="ECO:0000313" key="7">
    <source>
        <dbReference type="Proteomes" id="UP000003157"/>
    </source>
</evidence>
<feature type="binding site" evidence="4">
    <location>
        <position position="362"/>
    </location>
    <ligand>
        <name>S-adenosyl-L-methionine</name>
        <dbReference type="ChEBI" id="CHEBI:59789"/>
    </ligand>
</feature>
<comment type="similarity">
    <text evidence="4">Belongs to the class I-like SAM-binding methyltransferase superfamily. RNA M5U methyltransferase family.</text>
</comment>
<evidence type="ECO:0000259" key="5">
    <source>
        <dbReference type="PROSITE" id="PS50926"/>
    </source>
</evidence>
<dbReference type="HOGENOM" id="CLU_014689_7_1_9"/>
<keyword evidence="2 4" id="KW-0808">Transferase</keyword>
<dbReference type="PROSITE" id="PS50926">
    <property type="entry name" value="TRAM"/>
    <property type="match status" value="1"/>
</dbReference>
<dbReference type="InterPro" id="IPR012340">
    <property type="entry name" value="NA-bd_OB-fold"/>
</dbReference>
<dbReference type="Gene3D" id="3.40.50.150">
    <property type="entry name" value="Vaccinia Virus protein VP39"/>
    <property type="match status" value="1"/>
</dbReference>
<dbReference type="EMBL" id="ADKX01000048">
    <property type="protein sequence ID" value="EFW03355.1"/>
    <property type="molecule type" value="Genomic_DNA"/>
</dbReference>
<feature type="binding site" evidence="4">
    <location>
        <position position="320"/>
    </location>
    <ligand>
        <name>S-adenosyl-L-methionine</name>
        <dbReference type="ChEBI" id="CHEBI:59789"/>
    </ligand>
</feature>
<evidence type="ECO:0000256" key="1">
    <source>
        <dbReference type="ARBA" id="ARBA00022603"/>
    </source>
</evidence>
<organism evidence="6 7">
    <name type="scientific">Coprobacillus cateniformis</name>
    <dbReference type="NCBI Taxonomy" id="100884"/>
    <lineage>
        <taxon>Bacteria</taxon>
        <taxon>Bacillati</taxon>
        <taxon>Bacillota</taxon>
        <taxon>Erysipelotrichia</taxon>
        <taxon>Erysipelotrichales</taxon>
        <taxon>Coprobacillaceae</taxon>
        <taxon>Coprobacillus</taxon>
    </lineage>
</organism>